<dbReference type="SUPFAM" id="SSF54534">
    <property type="entry name" value="FKBP-like"/>
    <property type="match status" value="1"/>
</dbReference>
<dbReference type="NCBIfam" id="NF001263">
    <property type="entry name" value="PRK00226.1-4"/>
    <property type="match status" value="1"/>
</dbReference>
<dbReference type="Gene3D" id="1.10.287.180">
    <property type="entry name" value="Transcription elongation factor, GreA/GreB, N-terminal domain"/>
    <property type="match status" value="1"/>
</dbReference>
<name>A0A2M6IU34_9BACT</name>
<comment type="similarity">
    <text evidence="1 8 9">Belongs to the GreA/GreB family.</text>
</comment>
<keyword evidence="4 8" id="KW-0238">DNA-binding</keyword>
<evidence type="ECO:0000256" key="9">
    <source>
        <dbReference type="RuleBase" id="RU000556"/>
    </source>
</evidence>
<dbReference type="GO" id="GO:0006354">
    <property type="term" value="P:DNA-templated transcription elongation"/>
    <property type="evidence" value="ECO:0007669"/>
    <property type="project" value="TreeGrafter"/>
</dbReference>
<dbReference type="InterPro" id="IPR023459">
    <property type="entry name" value="Tscrpt_elong_fac_GreA/B_fam"/>
</dbReference>
<dbReference type="InterPro" id="IPR036805">
    <property type="entry name" value="Tscrpt_elong_fac_GreA/B_N_sf"/>
</dbReference>
<feature type="domain" description="Transcription elongation factor GreA/GreB N-terminal" evidence="11">
    <location>
        <begin position="6"/>
        <end position="75"/>
    </location>
</feature>
<dbReference type="Pfam" id="PF03449">
    <property type="entry name" value="GreA_GreB_N"/>
    <property type="match status" value="1"/>
</dbReference>
<dbReference type="PIRSF" id="PIRSF006092">
    <property type="entry name" value="GreA_GreB"/>
    <property type="match status" value="1"/>
</dbReference>
<proteinExistence type="inferred from homology"/>
<accession>A0A2M6IU34</accession>
<reference evidence="12 13" key="1">
    <citation type="submission" date="2017-09" db="EMBL/GenBank/DDBJ databases">
        <title>Depth-based differentiation of microbial function through sediment-hosted aquifers and enrichment of novel symbionts in the deep terrestrial subsurface.</title>
        <authorList>
            <person name="Probst A.J."/>
            <person name="Ladd B."/>
            <person name="Jarett J.K."/>
            <person name="Geller-Mcgrath D.E."/>
            <person name="Sieber C.M."/>
            <person name="Emerson J.B."/>
            <person name="Anantharaman K."/>
            <person name="Thomas B.C."/>
            <person name="Malmstrom R."/>
            <person name="Stieglmeier M."/>
            <person name="Klingl A."/>
            <person name="Woyke T."/>
            <person name="Ryan C.M."/>
            <person name="Banfield J.F."/>
        </authorList>
    </citation>
    <scope>NUCLEOTIDE SEQUENCE [LARGE SCALE GENOMIC DNA]</scope>
    <source>
        <strain evidence="12">CG11_big_fil_rev_8_21_14_0_20_36_8</strain>
    </source>
</reference>
<dbReference type="NCBIfam" id="TIGR01462">
    <property type="entry name" value="greA"/>
    <property type="match status" value="1"/>
</dbReference>
<feature type="domain" description="Transcription elongation factor GreA/GreB C-terminal" evidence="10">
    <location>
        <begin position="80"/>
        <end position="152"/>
    </location>
</feature>
<organism evidence="12 13">
    <name type="scientific">Candidatus Roizmanbacteria bacterium CG11_big_fil_rev_8_21_14_0_20_36_8</name>
    <dbReference type="NCBI Taxonomy" id="1974856"/>
    <lineage>
        <taxon>Bacteria</taxon>
        <taxon>Candidatus Roizmaniibacteriota</taxon>
    </lineage>
</organism>
<keyword evidence="12" id="KW-0251">Elongation factor</keyword>
<dbReference type="InterPro" id="IPR028624">
    <property type="entry name" value="Tscrpt_elong_fac_GreA/B"/>
</dbReference>
<evidence type="ECO:0000313" key="12">
    <source>
        <dbReference type="EMBL" id="PIQ73370.1"/>
    </source>
</evidence>
<comment type="function">
    <text evidence="6 8 9">Necessary for efficient RNA polymerase transcription elongation past template-encoded arresting sites. The arresting sites in DNA have the property of trapping a certain fraction of elongating RNA polymerases that pass through, resulting in locked ternary complexes. Cleavage of the nascent transcript by cleavage factors such as GreA or GreB allows the resumption of elongation from the new 3'terminus. GreA releases sequences of 2 to 3 nucleotides.</text>
</comment>
<evidence type="ECO:0000256" key="8">
    <source>
        <dbReference type="HAMAP-Rule" id="MF_00105"/>
    </source>
</evidence>
<evidence type="ECO:0000259" key="10">
    <source>
        <dbReference type="Pfam" id="PF01272"/>
    </source>
</evidence>
<dbReference type="InterPro" id="IPR018151">
    <property type="entry name" value="TF_GreA/GreB_CS"/>
</dbReference>
<dbReference type="EMBL" id="PCVM01000066">
    <property type="protein sequence ID" value="PIQ73370.1"/>
    <property type="molecule type" value="Genomic_DNA"/>
</dbReference>
<evidence type="ECO:0000256" key="2">
    <source>
        <dbReference type="ARBA" id="ARBA00013729"/>
    </source>
</evidence>
<dbReference type="InterPro" id="IPR006359">
    <property type="entry name" value="Tscrpt_elong_fac_GreA"/>
</dbReference>
<dbReference type="SUPFAM" id="SSF46557">
    <property type="entry name" value="GreA transcript cleavage protein, N-terminal domain"/>
    <property type="match status" value="1"/>
</dbReference>
<dbReference type="GO" id="GO:0070063">
    <property type="term" value="F:RNA polymerase binding"/>
    <property type="evidence" value="ECO:0007669"/>
    <property type="project" value="InterPro"/>
</dbReference>
<dbReference type="FunFam" id="3.10.50.30:FF:000001">
    <property type="entry name" value="Transcription elongation factor GreA"/>
    <property type="match status" value="1"/>
</dbReference>
<dbReference type="InterPro" id="IPR022691">
    <property type="entry name" value="Tscrpt_elong_fac_GreA/B_N"/>
</dbReference>
<evidence type="ECO:0000256" key="7">
    <source>
        <dbReference type="ARBA" id="ARBA00030776"/>
    </source>
</evidence>
<gene>
    <name evidence="8" type="primary">greA</name>
    <name evidence="12" type="ORF">COV58_02880</name>
</gene>
<evidence type="ECO:0000256" key="6">
    <source>
        <dbReference type="ARBA" id="ARBA00024916"/>
    </source>
</evidence>
<dbReference type="InterPro" id="IPR001437">
    <property type="entry name" value="Tscrpt_elong_fac_GreA/B_C"/>
</dbReference>
<protein>
    <recommendedName>
        <fullName evidence="2 8">Transcription elongation factor GreA</fullName>
    </recommendedName>
    <alternativeName>
        <fullName evidence="7 8">Transcript cleavage factor GreA</fullName>
    </alternativeName>
</protein>
<evidence type="ECO:0000256" key="1">
    <source>
        <dbReference type="ARBA" id="ARBA00008213"/>
    </source>
</evidence>
<keyword evidence="3 8" id="KW-0805">Transcription regulation</keyword>
<dbReference type="GO" id="GO:0003677">
    <property type="term" value="F:DNA binding"/>
    <property type="evidence" value="ECO:0007669"/>
    <property type="project" value="UniProtKB-UniRule"/>
</dbReference>
<dbReference type="AlphaFoldDB" id="A0A2M6IU34"/>
<evidence type="ECO:0000256" key="4">
    <source>
        <dbReference type="ARBA" id="ARBA00023125"/>
    </source>
</evidence>
<comment type="caution">
    <text evidence="12">The sequence shown here is derived from an EMBL/GenBank/DDBJ whole genome shotgun (WGS) entry which is preliminary data.</text>
</comment>
<evidence type="ECO:0000259" key="11">
    <source>
        <dbReference type="Pfam" id="PF03449"/>
    </source>
</evidence>
<keyword evidence="5 8" id="KW-0804">Transcription</keyword>
<sequence>MSDSIQFTQAGYDKLVAELGDLKSTKRKAAVDRLARARSMGDLSENSEYHAAKEELAFVEGRVSEIEQMMRKAEVIASQTEDWVSVGTKVTVEINGKEMAYEIVGEFEADPTKNRLSATSPIGKALIGKEVNDEVKIAVPAGMITYKILKIAKN</sequence>
<dbReference type="GO" id="GO:0032784">
    <property type="term" value="P:regulation of DNA-templated transcription elongation"/>
    <property type="evidence" value="ECO:0007669"/>
    <property type="project" value="UniProtKB-UniRule"/>
</dbReference>
<dbReference type="Gene3D" id="3.10.50.30">
    <property type="entry name" value="Transcription elongation factor, GreA/GreB, C-terminal domain"/>
    <property type="match status" value="1"/>
</dbReference>
<keyword evidence="12" id="KW-0648">Protein biosynthesis</keyword>
<dbReference type="Proteomes" id="UP000231056">
    <property type="component" value="Unassembled WGS sequence"/>
</dbReference>
<dbReference type="PANTHER" id="PTHR30437:SF4">
    <property type="entry name" value="TRANSCRIPTION ELONGATION FACTOR GREA"/>
    <property type="match status" value="1"/>
</dbReference>
<dbReference type="PROSITE" id="PS00830">
    <property type="entry name" value="GREAB_2"/>
    <property type="match status" value="1"/>
</dbReference>
<dbReference type="InterPro" id="IPR036953">
    <property type="entry name" value="GreA/GreB_C_sf"/>
</dbReference>
<evidence type="ECO:0000313" key="13">
    <source>
        <dbReference type="Proteomes" id="UP000231056"/>
    </source>
</evidence>
<dbReference type="FunFam" id="1.10.287.180:FF:000001">
    <property type="entry name" value="Transcription elongation factor GreA"/>
    <property type="match status" value="1"/>
</dbReference>
<evidence type="ECO:0000256" key="3">
    <source>
        <dbReference type="ARBA" id="ARBA00023015"/>
    </source>
</evidence>
<dbReference type="PANTHER" id="PTHR30437">
    <property type="entry name" value="TRANSCRIPTION ELONGATION FACTOR GREA"/>
    <property type="match status" value="1"/>
</dbReference>
<dbReference type="GO" id="GO:0003746">
    <property type="term" value="F:translation elongation factor activity"/>
    <property type="evidence" value="ECO:0007669"/>
    <property type="project" value="UniProtKB-KW"/>
</dbReference>
<dbReference type="Pfam" id="PF01272">
    <property type="entry name" value="GreA_GreB"/>
    <property type="match status" value="1"/>
</dbReference>
<dbReference type="HAMAP" id="MF_00105">
    <property type="entry name" value="GreA_GreB"/>
    <property type="match status" value="1"/>
</dbReference>
<evidence type="ECO:0000256" key="5">
    <source>
        <dbReference type="ARBA" id="ARBA00023163"/>
    </source>
</evidence>